<gene>
    <name evidence="1" type="ORF">GCM10011506_36920</name>
</gene>
<evidence type="ECO:0000313" key="2">
    <source>
        <dbReference type="Proteomes" id="UP000636010"/>
    </source>
</evidence>
<reference evidence="2" key="1">
    <citation type="journal article" date="2019" name="Int. J. Syst. Evol. Microbiol.">
        <title>The Global Catalogue of Microorganisms (GCM) 10K type strain sequencing project: providing services to taxonomists for standard genome sequencing and annotation.</title>
        <authorList>
            <consortium name="The Broad Institute Genomics Platform"/>
            <consortium name="The Broad Institute Genome Sequencing Center for Infectious Disease"/>
            <person name="Wu L."/>
            <person name="Ma J."/>
        </authorList>
    </citation>
    <scope>NUCLEOTIDE SEQUENCE [LARGE SCALE GENOMIC DNA]</scope>
    <source>
        <strain evidence="2">CGMCC 1.10832</strain>
    </source>
</reference>
<evidence type="ECO:0000313" key="1">
    <source>
        <dbReference type="EMBL" id="GGC47892.1"/>
    </source>
</evidence>
<dbReference type="Proteomes" id="UP000636010">
    <property type="component" value="Unassembled WGS sequence"/>
</dbReference>
<protein>
    <submittedName>
        <fullName evidence="1">Uncharacterized protein</fullName>
    </submittedName>
</protein>
<comment type="caution">
    <text evidence="1">The sequence shown here is derived from an EMBL/GenBank/DDBJ whole genome shotgun (WGS) entry which is preliminary data.</text>
</comment>
<accession>A0ABQ1N2W3</accession>
<sequence length="141" mass="16155">MLMKRLILILMINLAVVMKAWAGGESSTYFNIYVPHNNDTVQRNVALTPIHDSTTFVITDDGFEDLIISDNYQQTKSSYFKKQNGSFIYDITPDFLKNGKAICTIWVDPENDTDLFVADDQQANQLYINEGDFYKRHMGKA</sequence>
<proteinExistence type="predicted"/>
<dbReference type="SUPFAM" id="SSF69318">
    <property type="entry name" value="Integrin alpha N-terminal domain"/>
    <property type="match status" value="1"/>
</dbReference>
<organism evidence="1 2">
    <name type="scientific">Marivirga lumbricoides</name>
    <dbReference type="NCBI Taxonomy" id="1046115"/>
    <lineage>
        <taxon>Bacteria</taxon>
        <taxon>Pseudomonadati</taxon>
        <taxon>Bacteroidota</taxon>
        <taxon>Cytophagia</taxon>
        <taxon>Cytophagales</taxon>
        <taxon>Marivirgaceae</taxon>
        <taxon>Marivirga</taxon>
    </lineage>
</organism>
<keyword evidence="2" id="KW-1185">Reference proteome</keyword>
<name>A0ABQ1N2W3_9BACT</name>
<dbReference type="InterPro" id="IPR028994">
    <property type="entry name" value="Integrin_alpha_N"/>
</dbReference>
<dbReference type="EMBL" id="BMEC01000013">
    <property type="protein sequence ID" value="GGC47892.1"/>
    <property type="molecule type" value="Genomic_DNA"/>
</dbReference>